<sequence length="347" mass="39325">MLASDQRTPYQILMTLKARSCIQDLKLQKMVTELDMSKHTKTFPSVSMFDTNKSVNLFPSFAIRREKTIGEINCAKYTWREKEHLVKKLELAKTEKVRKSMFAVSGSRINKDNVDEKRPPKVWSLAVSRTLPNINQCMTPMPPKSSIKRMFAKKELQERPVTKPVKVVKVPPTPLNSQRSARRVRDTPHASITQTEQEDDGTTEGETEKIESKEDVSLPQIPSPNMLNKTTMTVGSVDLIRDSVDELHESPVKEVNASHELFNSRSLTSRGGRRPQTQPKMFPNLGRSKELKELMKLAPKTAGSDVLPRILASRERSRSVKAKSRHLPPPFKIPHNSFTNVCTSSIK</sequence>
<gene>
    <name evidence="2" type="ORF">KP79_PYT10191</name>
</gene>
<name>A0A210Q502_MIZYE</name>
<reference evidence="2 3" key="1">
    <citation type="journal article" date="2017" name="Nat. Ecol. Evol.">
        <title>Scallop genome provides insights into evolution of bilaterian karyotype and development.</title>
        <authorList>
            <person name="Wang S."/>
            <person name="Zhang J."/>
            <person name="Jiao W."/>
            <person name="Li J."/>
            <person name="Xun X."/>
            <person name="Sun Y."/>
            <person name="Guo X."/>
            <person name="Huan P."/>
            <person name="Dong B."/>
            <person name="Zhang L."/>
            <person name="Hu X."/>
            <person name="Sun X."/>
            <person name="Wang J."/>
            <person name="Zhao C."/>
            <person name="Wang Y."/>
            <person name="Wang D."/>
            <person name="Huang X."/>
            <person name="Wang R."/>
            <person name="Lv J."/>
            <person name="Li Y."/>
            <person name="Zhang Z."/>
            <person name="Liu B."/>
            <person name="Lu W."/>
            <person name="Hui Y."/>
            <person name="Liang J."/>
            <person name="Zhou Z."/>
            <person name="Hou R."/>
            <person name="Li X."/>
            <person name="Liu Y."/>
            <person name="Li H."/>
            <person name="Ning X."/>
            <person name="Lin Y."/>
            <person name="Zhao L."/>
            <person name="Xing Q."/>
            <person name="Dou J."/>
            <person name="Li Y."/>
            <person name="Mao J."/>
            <person name="Guo H."/>
            <person name="Dou H."/>
            <person name="Li T."/>
            <person name="Mu C."/>
            <person name="Jiang W."/>
            <person name="Fu Q."/>
            <person name="Fu X."/>
            <person name="Miao Y."/>
            <person name="Liu J."/>
            <person name="Yu Q."/>
            <person name="Li R."/>
            <person name="Liao H."/>
            <person name="Li X."/>
            <person name="Kong Y."/>
            <person name="Jiang Z."/>
            <person name="Chourrout D."/>
            <person name="Li R."/>
            <person name="Bao Z."/>
        </authorList>
    </citation>
    <scope>NUCLEOTIDE SEQUENCE [LARGE SCALE GENOMIC DNA]</scope>
    <source>
        <strain evidence="2 3">PY_sf001</strain>
    </source>
</reference>
<evidence type="ECO:0000313" key="2">
    <source>
        <dbReference type="EMBL" id="OWF43822.1"/>
    </source>
</evidence>
<feature type="compositionally biased region" description="Acidic residues" evidence="1">
    <location>
        <begin position="196"/>
        <end position="205"/>
    </location>
</feature>
<protein>
    <submittedName>
        <fullName evidence="2">Uncharacterized protein</fullName>
    </submittedName>
</protein>
<feature type="region of interest" description="Disordered" evidence="1">
    <location>
        <begin position="162"/>
        <end position="229"/>
    </location>
</feature>
<evidence type="ECO:0000256" key="1">
    <source>
        <dbReference type="SAM" id="MobiDB-lite"/>
    </source>
</evidence>
<proteinExistence type="predicted"/>
<dbReference type="Proteomes" id="UP000242188">
    <property type="component" value="Unassembled WGS sequence"/>
</dbReference>
<keyword evidence="3" id="KW-1185">Reference proteome</keyword>
<evidence type="ECO:0000313" key="3">
    <source>
        <dbReference type="Proteomes" id="UP000242188"/>
    </source>
</evidence>
<dbReference type="AlphaFoldDB" id="A0A210Q502"/>
<dbReference type="EMBL" id="NEDP02004994">
    <property type="protein sequence ID" value="OWF43822.1"/>
    <property type="molecule type" value="Genomic_DNA"/>
</dbReference>
<accession>A0A210Q502</accession>
<feature type="compositionally biased region" description="Basic and acidic residues" evidence="1">
    <location>
        <begin position="206"/>
        <end position="216"/>
    </location>
</feature>
<organism evidence="2 3">
    <name type="scientific">Mizuhopecten yessoensis</name>
    <name type="common">Japanese scallop</name>
    <name type="synonym">Patinopecten yessoensis</name>
    <dbReference type="NCBI Taxonomy" id="6573"/>
    <lineage>
        <taxon>Eukaryota</taxon>
        <taxon>Metazoa</taxon>
        <taxon>Spiralia</taxon>
        <taxon>Lophotrochozoa</taxon>
        <taxon>Mollusca</taxon>
        <taxon>Bivalvia</taxon>
        <taxon>Autobranchia</taxon>
        <taxon>Pteriomorphia</taxon>
        <taxon>Pectinida</taxon>
        <taxon>Pectinoidea</taxon>
        <taxon>Pectinidae</taxon>
        <taxon>Mizuhopecten</taxon>
    </lineage>
</organism>
<comment type="caution">
    <text evidence="2">The sequence shown here is derived from an EMBL/GenBank/DDBJ whole genome shotgun (WGS) entry which is preliminary data.</text>
</comment>